<dbReference type="EMBL" id="ANJA01004456">
    <property type="protein sequence ID" value="ETO59040.1"/>
    <property type="molecule type" value="Genomic_DNA"/>
</dbReference>
<reference evidence="2 3" key="1">
    <citation type="submission" date="2013-11" db="EMBL/GenBank/DDBJ databases">
        <title>The Genome Sequence of Phytophthora parasitica P1976.</title>
        <authorList>
            <consortium name="The Broad Institute Genomics Platform"/>
            <person name="Russ C."/>
            <person name="Tyler B."/>
            <person name="Panabieres F."/>
            <person name="Shan W."/>
            <person name="Tripathy S."/>
            <person name="Grunwald N."/>
            <person name="Machado M."/>
            <person name="Johnson C.S."/>
            <person name="Walker B."/>
            <person name="Young S."/>
            <person name="Zeng Q."/>
            <person name="Gargeya S."/>
            <person name="Fitzgerald M."/>
            <person name="Haas B."/>
            <person name="Abouelleil A."/>
            <person name="Allen A.W."/>
            <person name="Alvarado L."/>
            <person name="Arachchi H.M."/>
            <person name="Berlin A.M."/>
            <person name="Chapman S.B."/>
            <person name="Gainer-Dewar J."/>
            <person name="Goldberg J."/>
            <person name="Griggs A."/>
            <person name="Gujja S."/>
            <person name="Hansen M."/>
            <person name="Howarth C."/>
            <person name="Imamovic A."/>
            <person name="Ireland A."/>
            <person name="Larimer J."/>
            <person name="McCowan C."/>
            <person name="Murphy C."/>
            <person name="Pearson M."/>
            <person name="Poon T.W."/>
            <person name="Priest M."/>
            <person name="Roberts A."/>
            <person name="Saif S."/>
            <person name="Shea T."/>
            <person name="Sisk P."/>
            <person name="Sykes S."/>
            <person name="Wortman J."/>
            <person name="Nusbaum C."/>
            <person name="Birren B."/>
        </authorList>
    </citation>
    <scope>NUCLEOTIDE SEQUENCE [LARGE SCALE GENOMIC DNA]</scope>
    <source>
        <strain evidence="2 3">P1976</strain>
    </source>
</reference>
<feature type="region of interest" description="Disordered" evidence="1">
    <location>
        <begin position="125"/>
        <end position="146"/>
    </location>
</feature>
<sequence length="146" mass="16835">IQTSIRRATVRINEATARINDHLAATDQPPLEANSLALRYFATQHAREPDGTQPTVPDHATYRQLCRVDEARREVAHEQQTEQRRLDRRFRTVRILINECEVSISVSLDDLRDILGLPDCDLRRPHNTDIPVNLPSQNVEDEEHQL</sequence>
<organism evidence="2 3">
    <name type="scientific">Phytophthora nicotianae P1976</name>
    <dbReference type="NCBI Taxonomy" id="1317066"/>
    <lineage>
        <taxon>Eukaryota</taxon>
        <taxon>Sar</taxon>
        <taxon>Stramenopiles</taxon>
        <taxon>Oomycota</taxon>
        <taxon>Peronosporomycetes</taxon>
        <taxon>Peronosporales</taxon>
        <taxon>Peronosporaceae</taxon>
        <taxon>Phytophthora</taxon>
    </lineage>
</organism>
<evidence type="ECO:0000256" key="1">
    <source>
        <dbReference type="SAM" id="MobiDB-lite"/>
    </source>
</evidence>
<proteinExistence type="predicted"/>
<accession>A0A080YXC9</accession>
<feature type="non-terminal residue" evidence="2">
    <location>
        <position position="1"/>
    </location>
</feature>
<name>A0A080YXC9_PHYNI</name>
<evidence type="ECO:0000313" key="3">
    <source>
        <dbReference type="Proteomes" id="UP000028582"/>
    </source>
</evidence>
<comment type="caution">
    <text evidence="2">The sequence shown here is derived from an EMBL/GenBank/DDBJ whole genome shotgun (WGS) entry which is preliminary data.</text>
</comment>
<dbReference type="Proteomes" id="UP000028582">
    <property type="component" value="Unassembled WGS sequence"/>
</dbReference>
<dbReference type="AlphaFoldDB" id="A0A080YXC9"/>
<evidence type="ECO:0000313" key="2">
    <source>
        <dbReference type="EMBL" id="ETO59040.1"/>
    </source>
</evidence>
<protein>
    <submittedName>
        <fullName evidence="2">Uncharacterized protein</fullName>
    </submittedName>
</protein>
<gene>
    <name evidence="2" type="ORF">F444_22582</name>
</gene>